<dbReference type="Proteomes" id="UP000268096">
    <property type="component" value="Unassembled WGS sequence"/>
</dbReference>
<proteinExistence type="predicted"/>
<sequence>MCPQTQVQFSGEDHARLFDVTTAVLHILQTEWQRRLVNIAEHLAEKRFVLRLADTQAGLGHVVAIRHALTQSRTLTEQVCLNFMQHHVQRGGVVDQVMKQQHRQPAIIKRIMGKGDLHQGRLTYVEAVMPRIEALVQLLVQRAVCRVEVHLGDVYLSLTQHHLYRFIETFPQHGGAQDIVTVDYLLQGMAEIVQSCTVAKTEQSFQGVRIALIGTDVVIENARLQRCQRVNILHVSGTAGHMLHDAVDLRLGQADQRQQFRGDVLTMLGNQIGRHHDFRATTDRCCQRRHGRLAE</sequence>
<dbReference type="AlphaFoldDB" id="A0A3M5L218"/>
<accession>A0A3M5L218</accession>
<protein>
    <submittedName>
        <fullName evidence="1">Uncharacterized protein</fullName>
    </submittedName>
</protein>
<gene>
    <name evidence="1" type="ORF">ALP48_200087</name>
</gene>
<name>A0A3M5L218_PSESX</name>
<evidence type="ECO:0000313" key="1">
    <source>
        <dbReference type="EMBL" id="RMT42137.1"/>
    </source>
</evidence>
<organism evidence="1 2">
    <name type="scientific">Pseudomonas syringae pv. solidagae</name>
    <dbReference type="NCBI Taxonomy" id="264458"/>
    <lineage>
        <taxon>Bacteria</taxon>
        <taxon>Pseudomonadati</taxon>
        <taxon>Pseudomonadota</taxon>
        <taxon>Gammaproteobacteria</taxon>
        <taxon>Pseudomonadales</taxon>
        <taxon>Pseudomonadaceae</taxon>
        <taxon>Pseudomonas</taxon>
        <taxon>Pseudomonas syringae</taxon>
    </lineage>
</organism>
<comment type="caution">
    <text evidence="1">The sequence shown here is derived from an EMBL/GenBank/DDBJ whole genome shotgun (WGS) entry which is preliminary data.</text>
</comment>
<dbReference type="EMBL" id="RBTH01000289">
    <property type="protein sequence ID" value="RMT42137.1"/>
    <property type="molecule type" value="Genomic_DNA"/>
</dbReference>
<reference evidence="1 2" key="1">
    <citation type="submission" date="2018-08" db="EMBL/GenBank/DDBJ databases">
        <title>Recombination of ecologically and evolutionarily significant loci maintains genetic cohesion in the Pseudomonas syringae species complex.</title>
        <authorList>
            <person name="Dillon M."/>
            <person name="Thakur S."/>
            <person name="Almeida R.N.D."/>
            <person name="Weir B.S."/>
            <person name="Guttman D.S."/>
        </authorList>
    </citation>
    <scope>NUCLEOTIDE SEQUENCE [LARGE SCALE GENOMIC DNA]</scope>
    <source>
        <strain evidence="1 2">ICMP 16926</strain>
    </source>
</reference>
<evidence type="ECO:0000313" key="2">
    <source>
        <dbReference type="Proteomes" id="UP000268096"/>
    </source>
</evidence>